<dbReference type="Proteomes" id="UP001479436">
    <property type="component" value="Unassembled WGS sequence"/>
</dbReference>
<keyword evidence="1" id="KW-0175">Coiled coil</keyword>
<comment type="caution">
    <text evidence="2">The sequence shown here is derived from an EMBL/GenBank/DDBJ whole genome shotgun (WGS) entry which is preliminary data.</text>
</comment>
<dbReference type="EMBL" id="JASJQH010000201">
    <property type="protein sequence ID" value="KAK9766007.1"/>
    <property type="molecule type" value="Genomic_DNA"/>
</dbReference>
<proteinExistence type="predicted"/>
<evidence type="ECO:0000313" key="2">
    <source>
        <dbReference type="EMBL" id="KAK9766007.1"/>
    </source>
</evidence>
<reference evidence="2 3" key="1">
    <citation type="submission" date="2023-04" db="EMBL/GenBank/DDBJ databases">
        <title>Genome of Basidiobolus ranarum AG-B5.</title>
        <authorList>
            <person name="Stajich J.E."/>
            <person name="Carter-House D."/>
            <person name="Gryganskyi A."/>
        </authorList>
    </citation>
    <scope>NUCLEOTIDE SEQUENCE [LARGE SCALE GENOMIC DNA]</scope>
    <source>
        <strain evidence="2 3">AG-B5</strain>
    </source>
</reference>
<evidence type="ECO:0000256" key="1">
    <source>
        <dbReference type="SAM" id="Coils"/>
    </source>
</evidence>
<gene>
    <name evidence="2" type="ORF">K7432_005238</name>
</gene>
<feature type="coiled-coil region" evidence="1">
    <location>
        <begin position="56"/>
        <end position="100"/>
    </location>
</feature>
<organism evidence="2 3">
    <name type="scientific">Basidiobolus ranarum</name>
    <dbReference type="NCBI Taxonomy" id="34480"/>
    <lineage>
        <taxon>Eukaryota</taxon>
        <taxon>Fungi</taxon>
        <taxon>Fungi incertae sedis</taxon>
        <taxon>Zoopagomycota</taxon>
        <taxon>Entomophthoromycotina</taxon>
        <taxon>Basidiobolomycetes</taxon>
        <taxon>Basidiobolales</taxon>
        <taxon>Basidiobolaceae</taxon>
        <taxon>Basidiobolus</taxon>
    </lineage>
</organism>
<evidence type="ECO:0000313" key="3">
    <source>
        <dbReference type="Proteomes" id="UP001479436"/>
    </source>
</evidence>
<sequence>MTRYNSLDINNILCDPVNRACISFPFDRQEDSNLYILTQAEEYLTEIERQWFVEAKLEKEENLKIIDELYREKEEQNQEILNLKKKLTAANQATEDLARRNSLIKKEMVHLCESSDISTKSLNNSRKWKRSIQLDEGVKSKCNTRQKPSRKKRKLDPTSTTVVGVVEEFLEMCTGLSEIHKKNPPNMEIIDAASLPIRMLRSSRSINLLIDVEKSPLDVIVGHLKLLGKLESRQQKAIVGINFKHYKLYHAFLSLAKDKLKQDPSCGKTQVGLKRLLFQTIQSKLNLVNRFNFNSFKQQIKRAERLFILSNYFGRGILLHSQFTGSRLLGGFTAEEFNELRRHLIATEFLRGSFSKQDLYHDTELDAILYPFDHLHSVS</sequence>
<name>A0ABR2WX04_9FUNG</name>
<accession>A0ABR2WX04</accession>
<protein>
    <submittedName>
        <fullName evidence="2">Uncharacterized protein</fullName>
    </submittedName>
</protein>
<keyword evidence="3" id="KW-1185">Reference proteome</keyword>